<comment type="function">
    <text evidence="18">Plays a role in the transport of cargos that are too large to fit into COPII-coated vesicles and require specific mechanisms to be incorporated into membrane-bound carriers and exported from the endoplasmic reticulum. Plays a role in the secretion of lipoproteins, pre-chylomicrons and pre-VLDLs, by participating in their export from the endoplasmic reticulum. Thereby, may play a role in cholesterol and triglyceride homeostasis. Required for collagen VII (COL7A1) secretion by loading COL7A1 into transport carriers and recruiting PREB/SEC12 at the endoplasmic reticulum exit sites.</text>
</comment>
<feature type="compositionally biased region" description="Basic and acidic residues" evidence="28">
    <location>
        <begin position="700"/>
        <end position="714"/>
    </location>
</feature>
<evidence type="ECO:0000313" key="31">
    <source>
        <dbReference type="Proteomes" id="UP001166674"/>
    </source>
</evidence>
<evidence type="ECO:0000256" key="26">
    <source>
        <dbReference type="PROSITE-ProRule" id="PRU00192"/>
    </source>
</evidence>
<dbReference type="PROSITE" id="PS50002">
    <property type="entry name" value="SH3"/>
    <property type="match status" value="1"/>
</dbReference>
<dbReference type="PANTHER" id="PTHR23158:SF38">
    <property type="entry name" value="MELANOMA INHIBITORY ACTIVITY PROTEIN 2"/>
    <property type="match status" value="1"/>
</dbReference>
<dbReference type="InterPro" id="IPR035426">
    <property type="entry name" value="Gemin2/Brr1"/>
</dbReference>
<dbReference type="EMBL" id="JAATJV010355400">
    <property type="protein sequence ID" value="MBZ3879303.1"/>
    <property type="molecule type" value="Genomic_DNA"/>
</dbReference>
<feature type="region of interest" description="Disordered" evidence="28">
    <location>
        <begin position="1657"/>
        <end position="1831"/>
    </location>
</feature>
<comment type="similarity">
    <text evidence="19">Belongs to the MIA/OTOR family.</text>
</comment>
<feature type="compositionally biased region" description="Basic and acidic residues" evidence="28">
    <location>
        <begin position="588"/>
        <end position="597"/>
    </location>
</feature>
<protein>
    <recommendedName>
        <fullName evidence="17">Gem-associated protein 2</fullName>
    </recommendedName>
    <alternativeName>
        <fullName evidence="25">CTAGE family member 5 ER export factor</fullName>
    </alternativeName>
    <alternativeName>
        <fullName evidence="23">Component of gems 2</fullName>
    </alternativeName>
    <alternativeName>
        <fullName evidence="22">Melanoma inhibitory activity protein 2</fullName>
    </alternativeName>
    <alternativeName>
        <fullName evidence="24">Survival of motor neuron protein-interacting protein 1</fullName>
    </alternativeName>
</protein>
<dbReference type="GO" id="GO:0097504">
    <property type="term" value="C:Gemini of Cajal bodies"/>
    <property type="evidence" value="ECO:0007669"/>
    <property type="project" value="UniProtKB-SubCell"/>
</dbReference>
<dbReference type="FunFam" id="1.20.58.1070:FF:000001">
    <property type="entry name" value="Gem-associated protein 2"/>
    <property type="match status" value="1"/>
</dbReference>
<feature type="region of interest" description="Disordered" evidence="28">
    <location>
        <begin position="961"/>
        <end position="1011"/>
    </location>
</feature>
<keyword evidence="31" id="KW-1185">Reference proteome</keyword>
<keyword evidence="10 27" id="KW-0175">Coiled coil</keyword>
<evidence type="ECO:0000256" key="7">
    <source>
        <dbReference type="ARBA" id="ARBA00022729"/>
    </source>
</evidence>
<reference evidence="30" key="1">
    <citation type="submission" date="2020-03" db="EMBL/GenBank/DDBJ databases">
        <title>Studies in the Genomics of Life Span.</title>
        <authorList>
            <person name="Glass D."/>
        </authorList>
    </citation>
    <scope>NUCLEOTIDE SEQUENCE</scope>
    <source>
        <strain evidence="30">SUZIE</strain>
        <tissue evidence="30">Muscle</tissue>
    </source>
</reference>
<comment type="subunit">
    <text evidence="21">Monomer. Part of the core SMN complex that contains SMN1, GEMIN2/SIP1, DDX20/GEMIN3, GEMIN4, GEMIN5, GEMIN6, GEMIN7, GEMIN8 and STRAP/UNRIP. Part of the SMN-Sm complex that contains SMN1, GEMIN2/SIP1, DDX20/GEMIN3, GEMIN4, GEMIN5, GEMIN6, GEMIN7, GEMIN8, STRAP/UNRIP and the Sm proteins SNRPB, SNRPD1, SNRPD2, SNRPD3, SNRPE, SNRPF and SNRPG. Interacts with GEMIN5; the interaction is direct. Interacts (via C-terminus) with SMN1; the interaction is direct. Interacts with SNRPD1; the interaction is direct. Interacts with SNRPD2; the interaction is direct. Interacts (via N-terminus) with SNRPF; the interaction is direct. Interacts (via N-terminus) with SNRPE; the interaction is direct. Interacts (via N-terminus) with SNRPG; the interaction is direct.</text>
</comment>
<feature type="region of interest" description="Disordered" evidence="28">
    <location>
        <begin position="1908"/>
        <end position="1947"/>
    </location>
</feature>
<evidence type="ECO:0000256" key="5">
    <source>
        <dbReference type="ARBA" id="ARBA00022664"/>
    </source>
</evidence>
<feature type="coiled-coil region" evidence="27">
    <location>
        <begin position="245"/>
        <end position="279"/>
    </location>
</feature>
<evidence type="ECO:0000256" key="21">
    <source>
        <dbReference type="ARBA" id="ARBA00065445"/>
    </source>
</evidence>
<dbReference type="InterPro" id="IPR006787">
    <property type="entry name" value="Pinin_SDK_N"/>
</dbReference>
<dbReference type="Pfam" id="PF07653">
    <property type="entry name" value="SH3_2"/>
    <property type="match status" value="1"/>
</dbReference>
<evidence type="ECO:0000256" key="28">
    <source>
        <dbReference type="SAM" id="MobiDB-lite"/>
    </source>
</evidence>
<dbReference type="GO" id="GO:0000387">
    <property type="term" value="P:spliceosomal snRNP assembly"/>
    <property type="evidence" value="ECO:0007669"/>
    <property type="project" value="InterPro"/>
</dbReference>
<accession>A0AA41MW89</accession>
<keyword evidence="12" id="KW-0325">Glycoprotein</keyword>
<evidence type="ECO:0000256" key="1">
    <source>
        <dbReference type="ARBA" id="ARBA00004389"/>
    </source>
</evidence>
<evidence type="ECO:0000256" key="19">
    <source>
        <dbReference type="ARBA" id="ARBA00061486"/>
    </source>
</evidence>
<keyword evidence="9" id="KW-1133">Transmembrane helix</keyword>
<feature type="compositionally biased region" description="Pro residues" evidence="28">
    <location>
        <begin position="1752"/>
        <end position="1765"/>
    </location>
</feature>
<feature type="region of interest" description="Disordered" evidence="28">
    <location>
        <begin position="648"/>
        <end position="728"/>
    </location>
</feature>
<keyword evidence="3 26" id="KW-0728">SH3 domain</keyword>
<feature type="region of interest" description="Disordered" evidence="28">
    <location>
        <begin position="1858"/>
        <end position="1890"/>
    </location>
</feature>
<dbReference type="InterPro" id="IPR036028">
    <property type="entry name" value="SH3-like_dom_sf"/>
</dbReference>
<dbReference type="Gene3D" id="2.30.30.40">
    <property type="entry name" value="SH3 Domains"/>
    <property type="match status" value="1"/>
</dbReference>
<dbReference type="FunFam" id="2.30.30.40:FF:000142">
    <property type="entry name" value="melanoma inhibitory activity protein 2 isoform X2"/>
    <property type="match status" value="1"/>
</dbReference>
<evidence type="ECO:0000256" key="20">
    <source>
        <dbReference type="ARBA" id="ARBA00063217"/>
    </source>
</evidence>
<evidence type="ECO:0000256" key="23">
    <source>
        <dbReference type="ARBA" id="ARBA00076168"/>
    </source>
</evidence>
<feature type="compositionally biased region" description="Polar residues" evidence="28">
    <location>
        <begin position="1817"/>
        <end position="1831"/>
    </location>
</feature>
<proteinExistence type="inferred from homology"/>
<feature type="compositionally biased region" description="Basic and acidic residues" evidence="28">
    <location>
        <begin position="606"/>
        <end position="626"/>
    </location>
</feature>
<sequence>MAWVPVESAVEELMPRLLPVEPCDLAEGFDPSVPPRTPQEYLRRVQIEAAQCPDVVVAQIDPKKLKRKQSVNVSLSGCQPAPEGYSPTLQWQQQQVAQFSTVRQSVNKHRSHWKSQQLDSNVTMPKSEDEEGWKKFCLGERLCAEGAIGPAANESPGIDYVQIGFPPLLSIVSRMNQATVTSVLEYLSNWFGERDFTPELGRWLYALLACLEKPLLPEAHSLIRQLARRCSEVRLLVSSVEACCREKMAVAVRTLQEQLEKAKESLKNVDENIRKLTGRDPNDVRPIQARLLALSGPGGGRGRGSLLLRRGFSDSGGGPPAKQRDLEGAVSRLGGERRTRRESRQESDPEDDDVKKPALQSSVVATSKERTRRDLIQDQNMDEKGKQRNRRIFGLLMGTLQKFKQESTVATERQKRRQEIEQKLEVQAEEERKQVENERRELFEERRAKQTELRLLEQKVELAQLQEEWNEHNAKIIKYIRTKTKPHLFYIPGRMCPATQKLIEESQRKMNALFEGRRIEFAEQINKMEARPRRQSMKEKEHQVVRNEEQKAEQEEGKVAQREEELEETGNQHNDVEIEEAGEEEEKEVGIVHSDAEKEQEEEEQKQEMEVKMEEETEVRESEKQQDSQPEEVMDVLEMVENVKNVIAEQEVMETNQVESIEPSENETSKELEPEMEFDVEPDKECKSLSPGKENVSALEMEKESEEKEEKESEPQPEPVAQPQSQPQPHMAELGVHRILLLVISLTKCLEGTKLLAELKKCGDLECETLISRVVAMRDYTGPDCLYLNFTKGEEISVYVKLAGEREDLWAGSKGKDFGFFPSDAVQIEEVFITEEVELSTKESDFLCLLGVSYIYENEDSEFNSHSGENMYPYEEEQKYSVYESDFQIQSGFYAISESTLFEGQFPASEAPEDIRINWEEAETASVEQDHIPEVDHVSPPLTVPEVQGWFGLGKEHDEEKVLESVTEPVQQSSFQSRKITVEDENSLEELTNGEPRTEPESEFDSVPEEQSELALESKHALTPQATGWFGGGFTSYLGFGEEDTGLELLSKESNPSLQDVPNFISSDEEAIVPCTEILTEKEDTITNDSTVLKPNWFDFGFGMLGFAYASEDSIVLDDGKTEEDGEVDKHEHSLASKFDHDNEQEIRMIKAMETEDQMDKERVLEKTDDYDTIPYLQKLFYTFDNPWSFQNIPKETELPFPKQILDQSNMVENNEREEFSGENNPIDNMKDLIMLKNRYSQSGREKKLALRLSELIEEKCELLEKVSLVQKEATYEKLDRSKSKLEDEILFLEKELEEEKSKHSEQDDLMADISKRIQSLEDESKSLKSQVAEAKTTFRIFQMNEERLKIAIKEALNEKSQLQESQKQLLQETEVWKEQVSDLNKQKITFEDSKVHAEQVLNEKENHIKSLTERLLKMKDWTAVLGEDLTDDGNLELEMKSESEIGAHLDNQPKGALKKLVYAAKLNASLKTLEGERNQIYTQLSEVDKTKEDLTEHIKNLQTEQASLQSENTQFESENQKLQQKLKVMTELYQENEMKLHRKLTVEENYRLEKEEKLSKVDEKISHAAEELETYRKRAKDLEEELERTIHSYQGQIISHEKKAHDNWLAARTAERNLNDLRKENAHNRQKLTETEFKFELLEKDPYALDVPNTAFGREHSPYGASPLGRPSSETRAFLSPPTLLEGPLRLSPLLPGGGGRGSRGPENPLDHQISNERGESSYDRLTDPHRAPSDTGSLSPPWEQDRRMMIPPPGQPYSDPPLPLQRQDRYYSNSGRLSGPAELRSFNMPSLDKVDGPMSLEMESSRNDTKDDLDNSNVPDSSLPAENQATGSRFIFSPLPPIRGPLFPVDPRSQFMRRGPSFPPPPPPPGNMYGASRDYFPPGPPPPPFPMRNVYSPRGFPHYLPPRAGFFPPPPHSESRSEFPSGLIPPSNEPATEHPEPQQET</sequence>
<feature type="compositionally biased region" description="Basic and acidic residues" evidence="28">
    <location>
        <begin position="1805"/>
        <end position="1815"/>
    </location>
</feature>
<comment type="similarity">
    <text evidence="15">Belongs to the gemin-2 family.</text>
</comment>
<feature type="region of interest" description="Disordered" evidence="28">
    <location>
        <begin position="526"/>
        <end position="635"/>
    </location>
</feature>
<dbReference type="Proteomes" id="UP001166674">
    <property type="component" value="Unassembled WGS sequence"/>
</dbReference>
<keyword evidence="4" id="KW-0963">Cytoplasm</keyword>
<dbReference type="PANTHER" id="PTHR23158">
    <property type="entry name" value="MELANOMA INHIBITORY ACTIVITY-RELATED"/>
    <property type="match status" value="1"/>
</dbReference>
<evidence type="ECO:0000256" key="17">
    <source>
        <dbReference type="ARBA" id="ARBA00047179"/>
    </source>
</evidence>
<dbReference type="Gene3D" id="1.20.58.1070">
    <property type="match status" value="1"/>
</dbReference>
<dbReference type="InterPro" id="IPR051500">
    <property type="entry name" value="cTAGE_MIA/OTOR"/>
</dbReference>
<feature type="compositionally biased region" description="Basic and acidic residues" evidence="28">
    <location>
        <begin position="367"/>
        <end position="386"/>
    </location>
</feature>
<dbReference type="Pfam" id="PF04938">
    <property type="entry name" value="SIP1"/>
    <property type="match status" value="1"/>
</dbReference>
<evidence type="ECO:0000256" key="12">
    <source>
        <dbReference type="ARBA" id="ARBA00023180"/>
    </source>
</evidence>
<keyword evidence="8" id="KW-0256">Endoplasmic reticulum</keyword>
<comment type="subcellular location">
    <subcellularLocation>
        <location evidence="2">Cytoplasm</location>
    </subcellularLocation>
    <subcellularLocation>
        <location evidence="1">Endoplasmic reticulum membrane</location>
        <topology evidence="1">Single-pass membrane protein</topology>
    </subcellularLocation>
    <subcellularLocation>
        <location evidence="16">Nucleus</location>
        <location evidence="16">Gem</location>
    </subcellularLocation>
</comment>
<feature type="compositionally biased region" description="Basic and acidic residues" evidence="28">
    <location>
        <begin position="526"/>
        <end position="563"/>
    </location>
</feature>
<feature type="compositionally biased region" description="Basic and acidic residues" evidence="28">
    <location>
        <begin position="1937"/>
        <end position="1947"/>
    </location>
</feature>
<dbReference type="Gene3D" id="1.20.5.220">
    <property type="match status" value="1"/>
</dbReference>
<evidence type="ECO:0000256" key="14">
    <source>
        <dbReference type="ARBA" id="ARBA00023242"/>
    </source>
</evidence>
<evidence type="ECO:0000256" key="3">
    <source>
        <dbReference type="ARBA" id="ARBA00022443"/>
    </source>
</evidence>
<feature type="compositionally biased region" description="Acidic residues" evidence="28">
    <location>
        <begin position="1001"/>
        <end position="1011"/>
    </location>
</feature>
<keyword evidence="5" id="KW-0507">mRNA processing</keyword>
<dbReference type="SUPFAM" id="SSF50044">
    <property type="entry name" value="SH3-domain"/>
    <property type="match status" value="1"/>
</dbReference>
<comment type="caution">
    <text evidence="30">The sequence shown here is derived from an EMBL/GenBank/DDBJ whole genome shotgun (WGS) entry which is preliminary data.</text>
</comment>
<evidence type="ECO:0000256" key="22">
    <source>
        <dbReference type="ARBA" id="ARBA00072324"/>
    </source>
</evidence>
<evidence type="ECO:0000256" key="27">
    <source>
        <dbReference type="SAM" id="Coils"/>
    </source>
</evidence>
<evidence type="ECO:0000259" key="29">
    <source>
        <dbReference type="PROSITE" id="PS50002"/>
    </source>
</evidence>
<feature type="compositionally biased region" description="Basic and acidic residues" evidence="28">
    <location>
        <begin position="334"/>
        <end position="347"/>
    </location>
</feature>
<feature type="coiled-coil region" evidence="27">
    <location>
        <begin position="410"/>
        <end position="475"/>
    </location>
</feature>
<keyword evidence="13" id="KW-0508">mRNA splicing</keyword>
<dbReference type="SMART" id="SM00326">
    <property type="entry name" value="SH3"/>
    <property type="match status" value="1"/>
</dbReference>
<dbReference type="GO" id="GO:0035459">
    <property type="term" value="P:vesicle cargo loading"/>
    <property type="evidence" value="ECO:0007669"/>
    <property type="project" value="TreeGrafter"/>
</dbReference>
<evidence type="ECO:0000256" key="25">
    <source>
        <dbReference type="ARBA" id="ARBA00078803"/>
    </source>
</evidence>
<feature type="coiled-coil region" evidence="27">
    <location>
        <begin position="1485"/>
        <end position="1632"/>
    </location>
</feature>
<organism evidence="30 31">
    <name type="scientific">Sciurus carolinensis</name>
    <name type="common">Eastern gray squirrel</name>
    <dbReference type="NCBI Taxonomy" id="30640"/>
    <lineage>
        <taxon>Eukaryota</taxon>
        <taxon>Metazoa</taxon>
        <taxon>Chordata</taxon>
        <taxon>Craniata</taxon>
        <taxon>Vertebrata</taxon>
        <taxon>Euteleostomi</taxon>
        <taxon>Mammalia</taxon>
        <taxon>Eutheria</taxon>
        <taxon>Euarchontoglires</taxon>
        <taxon>Glires</taxon>
        <taxon>Rodentia</taxon>
        <taxon>Sciuromorpha</taxon>
        <taxon>Sciuridae</taxon>
        <taxon>Sciurinae</taxon>
        <taxon>Sciurini</taxon>
        <taxon>Sciurus</taxon>
    </lineage>
</organism>
<feature type="coiled-coil region" evidence="27">
    <location>
        <begin position="1269"/>
        <end position="1415"/>
    </location>
</feature>
<evidence type="ECO:0000256" key="4">
    <source>
        <dbReference type="ARBA" id="ARBA00022490"/>
    </source>
</evidence>
<evidence type="ECO:0000256" key="6">
    <source>
        <dbReference type="ARBA" id="ARBA00022692"/>
    </source>
</evidence>
<evidence type="ECO:0000256" key="15">
    <source>
        <dbReference type="ARBA" id="ARBA00025758"/>
    </source>
</evidence>
<evidence type="ECO:0000256" key="10">
    <source>
        <dbReference type="ARBA" id="ARBA00023054"/>
    </source>
</evidence>
<comment type="subunit">
    <text evidence="20">Interacts with MIA3. Interacts with the COPII coat subunits SEC23A, SEC23B and maybe SEC24C. Interacts with PREB; recruits PREB to endoplasmic reticulum exit sites. Interacts with APOB.</text>
</comment>
<dbReference type="Pfam" id="PF04696">
    <property type="entry name" value="Pinin_SDK_memA"/>
    <property type="match status" value="1"/>
</dbReference>
<evidence type="ECO:0000256" key="8">
    <source>
        <dbReference type="ARBA" id="ARBA00022824"/>
    </source>
</evidence>
<dbReference type="InterPro" id="IPR001452">
    <property type="entry name" value="SH3_domain"/>
</dbReference>
<feature type="compositionally biased region" description="Pro residues" evidence="28">
    <location>
        <begin position="1863"/>
        <end position="1872"/>
    </location>
</feature>
<feature type="compositionally biased region" description="Low complexity" evidence="28">
    <location>
        <begin position="1685"/>
        <end position="1696"/>
    </location>
</feature>
<feature type="domain" description="SH3" evidence="29">
    <location>
        <begin position="769"/>
        <end position="831"/>
    </location>
</feature>
<evidence type="ECO:0000256" key="9">
    <source>
        <dbReference type="ARBA" id="ARBA00022989"/>
    </source>
</evidence>
<feature type="compositionally biased region" description="Acidic residues" evidence="28">
    <location>
        <begin position="577"/>
        <end position="587"/>
    </location>
</feature>
<evidence type="ECO:0000313" key="30">
    <source>
        <dbReference type="EMBL" id="MBZ3879303.1"/>
    </source>
</evidence>
<evidence type="ECO:0000256" key="13">
    <source>
        <dbReference type="ARBA" id="ARBA00023187"/>
    </source>
</evidence>
<dbReference type="GO" id="GO:0006888">
    <property type="term" value="P:endoplasmic reticulum to Golgi vesicle-mediated transport"/>
    <property type="evidence" value="ECO:0007669"/>
    <property type="project" value="TreeGrafter"/>
</dbReference>
<keyword evidence="7" id="KW-0732">Signal</keyword>
<name>A0AA41MW89_SCICA</name>
<dbReference type="GO" id="GO:0009306">
    <property type="term" value="P:protein secretion"/>
    <property type="evidence" value="ECO:0007669"/>
    <property type="project" value="TreeGrafter"/>
</dbReference>
<dbReference type="GO" id="GO:0005789">
    <property type="term" value="C:endoplasmic reticulum membrane"/>
    <property type="evidence" value="ECO:0007669"/>
    <property type="project" value="UniProtKB-SubCell"/>
</dbReference>
<feature type="region of interest" description="Disordered" evidence="28">
    <location>
        <begin position="302"/>
        <end position="386"/>
    </location>
</feature>
<keyword evidence="14" id="KW-0539">Nucleus</keyword>
<evidence type="ECO:0000256" key="2">
    <source>
        <dbReference type="ARBA" id="ARBA00004496"/>
    </source>
</evidence>
<evidence type="ECO:0000256" key="11">
    <source>
        <dbReference type="ARBA" id="ARBA00023136"/>
    </source>
</evidence>
<dbReference type="InterPro" id="IPR006786">
    <property type="entry name" value="Pinin_SDK_MemA"/>
</dbReference>
<gene>
    <name evidence="30" type="ORF">SUZIE_152260</name>
</gene>
<feature type="compositionally biased region" description="Basic and acidic residues" evidence="28">
    <location>
        <begin position="1715"/>
        <end position="1734"/>
    </location>
</feature>
<evidence type="ECO:0000256" key="24">
    <source>
        <dbReference type="ARBA" id="ARBA00076700"/>
    </source>
</evidence>
<dbReference type="GO" id="GO:0070971">
    <property type="term" value="C:endoplasmic reticulum exit site"/>
    <property type="evidence" value="ECO:0007669"/>
    <property type="project" value="TreeGrafter"/>
</dbReference>
<dbReference type="Pfam" id="PF04697">
    <property type="entry name" value="Pinin_SDK_N"/>
    <property type="match status" value="1"/>
</dbReference>
<evidence type="ECO:0000256" key="16">
    <source>
        <dbReference type="ARBA" id="ARBA00034695"/>
    </source>
</evidence>
<feature type="compositionally biased region" description="Polar residues" evidence="28">
    <location>
        <begin position="968"/>
        <end position="979"/>
    </location>
</feature>
<evidence type="ECO:0000256" key="18">
    <source>
        <dbReference type="ARBA" id="ARBA00058328"/>
    </source>
</evidence>
<keyword evidence="11" id="KW-0472">Membrane</keyword>
<keyword evidence="6" id="KW-0812">Transmembrane</keyword>